<evidence type="ECO:0000313" key="2">
    <source>
        <dbReference type="EMBL" id="QIS14301.1"/>
    </source>
</evidence>
<organism evidence="2 3">
    <name type="scientific">Nocardia arthritidis</name>
    <dbReference type="NCBI Taxonomy" id="228602"/>
    <lineage>
        <taxon>Bacteria</taxon>
        <taxon>Bacillati</taxon>
        <taxon>Actinomycetota</taxon>
        <taxon>Actinomycetes</taxon>
        <taxon>Mycobacteriales</taxon>
        <taxon>Nocardiaceae</taxon>
        <taxon>Nocardia</taxon>
    </lineage>
</organism>
<dbReference type="KEGG" id="nah:F5544_32310"/>
<feature type="transmembrane region" description="Helical" evidence="1">
    <location>
        <begin position="101"/>
        <end position="120"/>
    </location>
</feature>
<feature type="transmembrane region" description="Helical" evidence="1">
    <location>
        <begin position="77"/>
        <end position="95"/>
    </location>
</feature>
<dbReference type="InterPro" id="IPR025597">
    <property type="entry name" value="DUF4345"/>
</dbReference>
<protein>
    <submittedName>
        <fullName evidence="2">DUF4345 domain-containing protein</fullName>
    </submittedName>
</protein>
<reference evidence="2 3" key="1">
    <citation type="journal article" date="2019" name="ACS Chem. Biol.">
        <title>Identification and Mobilization of a Cryptic Antibiotic Biosynthesis Gene Locus from a Human-Pathogenic Nocardia Isolate.</title>
        <authorList>
            <person name="Herisse M."/>
            <person name="Ishida K."/>
            <person name="Porter J.L."/>
            <person name="Howden B."/>
            <person name="Hertweck C."/>
            <person name="Stinear T.P."/>
            <person name="Pidot S.J."/>
        </authorList>
    </citation>
    <scope>NUCLEOTIDE SEQUENCE [LARGE SCALE GENOMIC DNA]</scope>
    <source>
        <strain evidence="2 3">AUSMDU00012717</strain>
    </source>
</reference>
<proteinExistence type="predicted"/>
<gene>
    <name evidence="2" type="ORF">F5544_32310</name>
</gene>
<keyword evidence="1" id="KW-1133">Transmembrane helix</keyword>
<accession>A0A6G9YM87</accession>
<feature type="transmembrane region" description="Helical" evidence="1">
    <location>
        <begin position="48"/>
        <end position="65"/>
    </location>
</feature>
<evidence type="ECO:0000313" key="3">
    <source>
        <dbReference type="Proteomes" id="UP000503540"/>
    </source>
</evidence>
<feature type="transmembrane region" description="Helical" evidence="1">
    <location>
        <begin position="7"/>
        <end position="28"/>
    </location>
</feature>
<dbReference type="EMBL" id="CP046172">
    <property type="protein sequence ID" value="QIS14301.1"/>
    <property type="molecule type" value="Genomic_DNA"/>
</dbReference>
<sequence>MLKRKWLKGLAMAMGVSCVGIGFLHMALGDAAVPGMNFSGVAADSQSRFFGAIFVGYGGAYIWAARQTPIAIPAIRWLSGILALGAVGRFISLAVHGSPHWFVYLLTASEVVLPPLFFWLSGPVEEAGSRAPSRLSTAS</sequence>
<dbReference type="RefSeq" id="WP_167476728.1">
    <property type="nucleotide sequence ID" value="NZ_CP046172.1"/>
</dbReference>
<dbReference type="Pfam" id="PF14248">
    <property type="entry name" value="DUF4345"/>
    <property type="match status" value="1"/>
</dbReference>
<keyword evidence="1" id="KW-0812">Transmembrane</keyword>
<keyword evidence="3" id="KW-1185">Reference proteome</keyword>
<dbReference type="AlphaFoldDB" id="A0A6G9YM87"/>
<keyword evidence="1" id="KW-0472">Membrane</keyword>
<evidence type="ECO:0000256" key="1">
    <source>
        <dbReference type="SAM" id="Phobius"/>
    </source>
</evidence>
<dbReference type="Proteomes" id="UP000503540">
    <property type="component" value="Chromosome"/>
</dbReference>
<name>A0A6G9YM87_9NOCA</name>